<evidence type="ECO:0000313" key="2">
    <source>
        <dbReference type="Proteomes" id="UP001597168"/>
    </source>
</evidence>
<comment type="caution">
    <text evidence="1">The sequence shown here is derived from an EMBL/GenBank/DDBJ whole genome shotgun (WGS) entry which is preliminary data.</text>
</comment>
<dbReference type="RefSeq" id="WP_380718653.1">
    <property type="nucleotide sequence ID" value="NZ_JBHTLK010000002.1"/>
</dbReference>
<evidence type="ECO:0008006" key="3">
    <source>
        <dbReference type="Google" id="ProtNLM"/>
    </source>
</evidence>
<keyword evidence="2" id="KW-1185">Reference proteome</keyword>
<name>A0ABW3QHN0_9PSEU</name>
<dbReference type="EMBL" id="JBHTLK010000002">
    <property type="protein sequence ID" value="MFD1145687.1"/>
    <property type="molecule type" value="Genomic_DNA"/>
</dbReference>
<sequence length="179" mass="19475">MDLTREDARFVLLHHASVPFDPRPEGLLDVRRLARVAPDADEVVTYSQWSGGAPDPGDGVAYRRHRSVGLASPDRPVGCVVLVSVEFDRPGVAEEWVDLVFSALAAEEEPHPGGISGHFHVSVDGTRVLNYAEWTSAEAHVDALARGDGSVGVAELWRRVRAFTGLKGSDVRRYRVVGP</sequence>
<dbReference type="InterPro" id="IPR011008">
    <property type="entry name" value="Dimeric_a/b-barrel"/>
</dbReference>
<protein>
    <recommendedName>
        <fullName evidence="3">Antibiotic biosynthesis monooxygenase</fullName>
    </recommendedName>
</protein>
<dbReference type="SUPFAM" id="SSF54909">
    <property type="entry name" value="Dimeric alpha+beta barrel"/>
    <property type="match status" value="1"/>
</dbReference>
<reference evidence="2" key="1">
    <citation type="journal article" date="2019" name="Int. J. Syst. Evol. Microbiol.">
        <title>The Global Catalogue of Microorganisms (GCM) 10K type strain sequencing project: providing services to taxonomists for standard genome sequencing and annotation.</title>
        <authorList>
            <consortium name="The Broad Institute Genomics Platform"/>
            <consortium name="The Broad Institute Genome Sequencing Center for Infectious Disease"/>
            <person name="Wu L."/>
            <person name="Ma J."/>
        </authorList>
    </citation>
    <scope>NUCLEOTIDE SEQUENCE [LARGE SCALE GENOMIC DNA]</scope>
    <source>
        <strain evidence="2">CCUG 60214</strain>
    </source>
</reference>
<gene>
    <name evidence="1" type="ORF">ACFQ3T_00960</name>
</gene>
<evidence type="ECO:0000313" key="1">
    <source>
        <dbReference type="EMBL" id="MFD1145687.1"/>
    </source>
</evidence>
<organism evidence="1 2">
    <name type="scientific">Saccharothrix hoggarensis</name>
    <dbReference type="NCBI Taxonomy" id="913853"/>
    <lineage>
        <taxon>Bacteria</taxon>
        <taxon>Bacillati</taxon>
        <taxon>Actinomycetota</taxon>
        <taxon>Actinomycetes</taxon>
        <taxon>Pseudonocardiales</taxon>
        <taxon>Pseudonocardiaceae</taxon>
        <taxon>Saccharothrix</taxon>
    </lineage>
</organism>
<proteinExistence type="predicted"/>
<accession>A0ABW3QHN0</accession>
<dbReference type="Gene3D" id="3.30.70.100">
    <property type="match status" value="1"/>
</dbReference>
<dbReference type="Proteomes" id="UP001597168">
    <property type="component" value="Unassembled WGS sequence"/>
</dbReference>